<evidence type="ECO:0008006" key="5">
    <source>
        <dbReference type="Google" id="ProtNLM"/>
    </source>
</evidence>
<evidence type="ECO:0000313" key="3">
    <source>
        <dbReference type="EMBL" id="KAA9004725.1"/>
    </source>
</evidence>
<accession>A0A5J5G9F4</accession>
<evidence type="ECO:0000313" key="4">
    <source>
        <dbReference type="Proteomes" id="UP000367750"/>
    </source>
</evidence>
<feature type="region of interest" description="Disordered" evidence="1">
    <location>
        <begin position="36"/>
        <end position="67"/>
    </location>
</feature>
<comment type="caution">
    <text evidence="3">The sequence shown here is derived from an EMBL/GenBank/DDBJ whole genome shotgun (WGS) entry which is preliminary data.</text>
</comment>
<proteinExistence type="predicted"/>
<organism evidence="3 4">
    <name type="scientific">Paenibacillus spiritus</name>
    <dbReference type="NCBI Taxonomy" id="2496557"/>
    <lineage>
        <taxon>Bacteria</taxon>
        <taxon>Bacillati</taxon>
        <taxon>Bacillota</taxon>
        <taxon>Bacilli</taxon>
        <taxon>Bacillales</taxon>
        <taxon>Paenibacillaceae</taxon>
        <taxon>Paenibacillus</taxon>
    </lineage>
</organism>
<feature type="chain" id="PRO_5039266936" description="LppX_LprAFG lipoprotein" evidence="2">
    <location>
        <begin position="26"/>
        <end position="308"/>
    </location>
</feature>
<dbReference type="InterPro" id="IPR029046">
    <property type="entry name" value="LolA/LolB/LppX"/>
</dbReference>
<gene>
    <name evidence="3" type="ORF">F4V43_10400</name>
</gene>
<dbReference type="OrthoDB" id="1957331at2"/>
<keyword evidence="4" id="KW-1185">Reference proteome</keyword>
<dbReference type="Proteomes" id="UP000367750">
    <property type="component" value="Unassembled WGS sequence"/>
</dbReference>
<dbReference type="Pfam" id="PF20316">
    <property type="entry name" value="DUF6612"/>
    <property type="match status" value="1"/>
</dbReference>
<dbReference type="PROSITE" id="PS51257">
    <property type="entry name" value="PROKAR_LIPOPROTEIN"/>
    <property type="match status" value="1"/>
</dbReference>
<dbReference type="EMBL" id="VYKK01000013">
    <property type="protein sequence ID" value="KAA9004725.1"/>
    <property type="molecule type" value="Genomic_DNA"/>
</dbReference>
<keyword evidence="2" id="KW-0732">Signal</keyword>
<feature type="compositionally biased region" description="Low complexity" evidence="1">
    <location>
        <begin position="49"/>
        <end position="66"/>
    </location>
</feature>
<dbReference type="InterPro" id="IPR046720">
    <property type="entry name" value="DUF6612"/>
</dbReference>
<reference evidence="3 4" key="1">
    <citation type="submission" date="2019-09" db="EMBL/GenBank/DDBJ databases">
        <title>Bacillus ochoae sp. nov., Paenibacillus whitsoniae sp. nov., Paenibacillus spiritus sp. nov. Isolated from the Mars Exploration Rover during spacecraft assembly.</title>
        <authorList>
            <person name="Seuylemezian A."/>
            <person name="Vaishampayan P."/>
        </authorList>
    </citation>
    <scope>NUCLEOTIDE SEQUENCE [LARGE SCALE GENOMIC DNA]</scope>
    <source>
        <strain evidence="3 4">MER_111</strain>
    </source>
</reference>
<evidence type="ECO:0000256" key="1">
    <source>
        <dbReference type="SAM" id="MobiDB-lite"/>
    </source>
</evidence>
<dbReference type="Gene3D" id="2.50.20.20">
    <property type="match status" value="1"/>
</dbReference>
<dbReference type="AlphaFoldDB" id="A0A5J5G9F4"/>
<name>A0A5J5G9F4_9BACL</name>
<feature type="signal peptide" evidence="2">
    <location>
        <begin position="1"/>
        <end position="25"/>
    </location>
</feature>
<sequence>MMSFFRTLNKKQTFAVMGTAALLLAGCGNNGGANNEADASAATPSAQVTASAPAGSTSPSASPAGPVEAGISADELIAKVTEATAGLKSYAMETSTIQNMDFSQNGESQQQEIEMDTQTEFTRSPMRMHQTVTSNMTGQEQTFEQYITDKEMYIQANGQWQKMPLDETLKTAMTQSVNPEQQLNQFKSFAKEIKVFEKDGAYTMDVQVSGDKVKDIAKGYLGQSNQQQAQMLDQMNIKSMTLSYTVDKKTYYPVATDMIMAMDMDAEGQTVKLDMTVSAQLSDHNGIDEIKVPQEALNAQEVQSGTGQ</sequence>
<protein>
    <recommendedName>
        <fullName evidence="5">LppX_LprAFG lipoprotein</fullName>
    </recommendedName>
</protein>
<dbReference type="SUPFAM" id="SSF89392">
    <property type="entry name" value="Prokaryotic lipoproteins and lipoprotein localization factors"/>
    <property type="match status" value="1"/>
</dbReference>
<evidence type="ECO:0000256" key="2">
    <source>
        <dbReference type="SAM" id="SignalP"/>
    </source>
</evidence>